<dbReference type="InterPro" id="IPR008823">
    <property type="entry name" value="RuvB_wg_C"/>
</dbReference>
<feature type="binding site" evidence="9">
    <location>
        <position position="52"/>
    </location>
    <ligand>
        <name>ATP</name>
        <dbReference type="ChEBI" id="CHEBI:30616"/>
    </ligand>
</feature>
<feature type="binding site" evidence="9">
    <location>
        <position position="55"/>
    </location>
    <ligand>
        <name>ATP</name>
        <dbReference type="ChEBI" id="CHEBI:30616"/>
    </ligand>
</feature>
<keyword evidence="11" id="KW-0347">Helicase</keyword>
<feature type="binding site" evidence="9">
    <location>
        <position position="11"/>
    </location>
    <ligand>
        <name>ATP</name>
        <dbReference type="ChEBI" id="CHEBI:30616"/>
    </ligand>
</feature>
<keyword evidence="3 9" id="KW-0227">DNA damage</keyword>
<dbReference type="SUPFAM" id="SSF52540">
    <property type="entry name" value="P-loop containing nucleoside triphosphate hydrolases"/>
    <property type="match status" value="1"/>
</dbReference>
<dbReference type="GO" id="GO:0000400">
    <property type="term" value="F:four-way junction DNA binding"/>
    <property type="evidence" value="ECO:0007669"/>
    <property type="project" value="UniProtKB-UniRule"/>
</dbReference>
<dbReference type="PANTHER" id="PTHR42848:SF1">
    <property type="entry name" value="HOLLIDAY JUNCTION BRANCH MIGRATION COMPLEX SUBUNIT RUVB"/>
    <property type="match status" value="1"/>
</dbReference>
<accession>A0A0X1KPP5</accession>
<comment type="similarity">
    <text evidence="9">Belongs to the RuvB family.</text>
</comment>
<dbReference type="GO" id="GO:0048476">
    <property type="term" value="C:Holliday junction resolvase complex"/>
    <property type="evidence" value="ECO:0007669"/>
    <property type="project" value="UniProtKB-UniRule"/>
</dbReference>
<evidence type="ECO:0000256" key="4">
    <source>
        <dbReference type="ARBA" id="ARBA00022801"/>
    </source>
</evidence>
<keyword evidence="7 9" id="KW-0233">DNA recombination</keyword>
<dbReference type="InterPro" id="IPR004605">
    <property type="entry name" value="DNA_helicase_Holl-junc_RuvB"/>
</dbReference>
<dbReference type="Pfam" id="PF05496">
    <property type="entry name" value="RuvB_N"/>
    <property type="match status" value="1"/>
</dbReference>
<dbReference type="Proteomes" id="UP000077469">
    <property type="component" value="Chromosome"/>
</dbReference>
<dbReference type="GO" id="GO:0006281">
    <property type="term" value="P:DNA repair"/>
    <property type="evidence" value="ECO:0007669"/>
    <property type="project" value="UniProtKB-UniRule"/>
</dbReference>
<dbReference type="EMBL" id="CP007141">
    <property type="protein sequence ID" value="AJC73211.1"/>
    <property type="molecule type" value="Genomic_DNA"/>
</dbReference>
<comment type="caution">
    <text evidence="9">Lacks conserved residue(s) required for the propagation of feature annotation.</text>
</comment>
<feature type="binding site" evidence="9">
    <location>
        <position position="57"/>
    </location>
    <ligand>
        <name>ATP</name>
        <dbReference type="ChEBI" id="CHEBI:30616"/>
    </ligand>
</feature>
<dbReference type="InterPro" id="IPR027417">
    <property type="entry name" value="P-loop_NTPase"/>
</dbReference>
<dbReference type="InterPro" id="IPR003593">
    <property type="entry name" value="AAA+_ATPase"/>
</dbReference>
<dbReference type="AlphaFoldDB" id="A0A0X1KPP5"/>
<dbReference type="GO" id="GO:0009378">
    <property type="term" value="F:four-way junction helicase activity"/>
    <property type="evidence" value="ECO:0007669"/>
    <property type="project" value="InterPro"/>
</dbReference>
<comment type="subunit">
    <text evidence="9">Homohexamer. Forms an RuvA(8)-RuvB(12)-Holliday junction (HJ) complex. HJ DNA is sandwiched between 2 RuvA tetramers; dsDNA enters through RuvA and exits via RuvB. An RuvB hexamer assembles on each DNA strand where it exits the tetramer. Each RuvB hexamer is contacted by two RuvA subunits (via domain III) on 2 adjacent RuvB subunits; this complex drives branch migration. In the full resolvosome a probable DNA-RuvA(4)-RuvB(12)-RuvC(2) complex forms which resolves the HJ.</text>
</comment>
<dbReference type="PATRIC" id="fig|1123384.7.peg.432"/>
<evidence type="ECO:0000259" key="10">
    <source>
        <dbReference type="SMART" id="SM00382"/>
    </source>
</evidence>
<dbReference type="Pfam" id="PF05491">
    <property type="entry name" value="WHD_RuvB"/>
    <property type="match status" value="1"/>
</dbReference>
<keyword evidence="5 9" id="KW-0067">ATP-binding</keyword>
<evidence type="ECO:0000256" key="3">
    <source>
        <dbReference type="ARBA" id="ARBA00022763"/>
    </source>
</evidence>
<dbReference type="OrthoDB" id="9804478at2"/>
<evidence type="ECO:0000256" key="7">
    <source>
        <dbReference type="ARBA" id="ARBA00023172"/>
    </source>
</evidence>
<evidence type="ECO:0000256" key="8">
    <source>
        <dbReference type="ARBA" id="ARBA00023204"/>
    </source>
</evidence>
<sequence>MKEVESILNFRPNNLDEYVGQEEVKRRLRIALEAAKLRAEPLDHILLAGPPGLGKTTLAHVIAKELRKNIYVTSGPVIERGGDIAAMLSSLEEGDVLFIDEIHRMNKTAEEVLYSALEDFQVDVMIGKGPTARSVRIRLKPFTLIGATTRSGLLSSPLRNRFGMIFELDFYTVKELTLIIKRACEIMNMFIEQKAAELIAQRSRGTPRIALRLLKRVRDVATVRGEETITQSIVLKTMDILEIDALGLDEMDRKILRTIIEIYEGGPVGLEALAATLNVEVDTLKEVYEPYLLRTGLLVRTSRGRVASDLAYRHLGYESRVRGGLFDGYVAEHSEDQREDNSGGSQGSS</sequence>
<dbReference type="SMART" id="SM00382">
    <property type="entry name" value="AAA"/>
    <property type="match status" value="1"/>
</dbReference>
<dbReference type="SUPFAM" id="SSF46785">
    <property type="entry name" value="Winged helix' DNA-binding domain"/>
    <property type="match status" value="1"/>
</dbReference>
<dbReference type="InterPro" id="IPR036390">
    <property type="entry name" value="WH_DNA-bd_sf"/>
</dbReference>
<dbReference type="KEGG" id="phy:AJ81_02180"/>
<feature type="region of interest" description="Head domain (RuvB-H)" evidence="9">
    <location>
        <begin position="245"/>
        <end position="349"/>
    </location>
</feature>
<comment type="subcellular location">
    <subcellularLocation>
        <location evidence="9">Cytoplasm</location>
    </subcellularLocation>
</comment>
<dbReference type="PaxDb" id="1123384-AJ81_02180"/>
<feature type="binding site" evidence="9">
    <location>
        <position position="208"/>
    </location>
    <ligand>
        <name>ATP</name>
        <dbReference type="ChEBI" id="CHEBI:30616"/>
    </ligand>
</feature>
<dbReference type="PANTHER" id="PTHR42848">
    <property type="match status" value="1"/>
</dbReference>
<feature type="binding site" evidence="9">
    <location>
        <position position="305"/>
    </location>
    <ligand>
        <name>DNA</name>
        <dbReference type="ChEBI" id="CHEBI:16991"/>
    </ligand>
</feature>
<keyword evidence="1 9" id="KW-0963">Cytoplasm</keyword>
<dbReference type="GO" id="GO:0005524">
    <property type="term" value="F:ATP binding"/>
    <property type="evidence" value="ECO:0007669"/>
    <property type="project" value="UniProtKB-UniRule"/>
</dbReference>
<evidence type="ECO:0000256" key="2">
    <source>
        <dbReference type="ARBA" id="ARBA00022741"/>
    </source>
</evidence>
<dbReference type="GO" id="GO:0016887">
    <property type="term" value="F:ATP hydrolysis activity"/>
    <property type="evidence" value="ECO:0007669"/>
    <property type="project" value="RHEA"/>
</dbReference>
<feature type="binding site" evidence="9">
    <location>
        <position position="171"/>
    </location>
    <ligand>
        <name>ATP</name>
        <dbReference type="ChEBI" id="CHEBI:30616"/>
    </ligand>
</feature>
<keyword evidence="8 9" id="KW-0234">DNA repair</keyword>
<organism evidence="11 12">
    <name type="scientific">Pseudothermotoga hypogea DSM 11164 = NBRC 106472</name>
    <dbReference type="NCBI Taxonomy" id="1123384"/>
    <lineage>
        <taxon>Bacteria</taxon>
        <taxon>Thermotogati</taxon>
        <taxon>Thermotogota</taxon>
        <taxon>Thermotogae</taxon>
        <taxon>Thermotogales</taxon>
        <taxon>Thermotogaceae</taxon>
        <taxon>Pseudothermotoga</taxon>
    </lineage>
</organism>
<dbReference type="GO" id="GO:0006310">
    <property type="term" value="P:DNA recombination"/>
    <property type="evidence" value="ECO:0007669"/>
    <property type="project" value="UniProtKB-UniRule"/>
</dbReference>
<dbReference type="NCBIfam" id="NF000868">
    <property type="entry name" value="PRK00080.1"/>
    <property type="match status" value="1"/>
</dbReference>
<feature type="binding site" evidence="9">
    <location>
        <position position="161"/>
    </location>
    <ligand>
        <name>ATP</name>
        <dbReference type="ChEBI" id="CHEBI:30616"/>
    </ligand>
</feature>
<dbReference type="Gene3D" id="3.40.50.300">
    <property type="entry name" value="P-loop containing nucleotide triphosphate hydrolases"/>
    <property type="match status" value="1"/>
</dbReference>
<evidence type="ECO:0000313" key="12">
    <source>
        <dbReference type="Proteomes" id="UP000077469"/>
    </source>
</evidence>
<feature type="domain" description="AAA+ ATPase" evidence="10">
    <location>
        <begin position="41"/>
        <end position="172"/>
    </location>
</feature>
<dbReference type="GO" id="GO:0005737">
    <property type="term" value="C:cytoplasm"/>
    <property type="evidence" value="ECO:0007669"/>
    <property type="project" value="UniProtKB-SubCell"/>
</dbReference>
<dbReference type="Gene3D" id="1.10.10.10">
    <property type="entry name" value="Winged helix-like DNA-binding domain superfamily/Winged helix DNA-binding domain"/>
    <property type="match status" value="1"/>
</dbReference>
<dbReference type="HAMAP" id="MF_00016">
    <property type="entry name" value="DNA_HJ_migration_RuvB"/>
    <property type="match status" value="1"/>
</dbReference>
<proteinExistence type="inferred from homology"/>
<dbReference type="NCBIfam" id="TIGR00635">
    <property type="entry name" value="ruvB"/>
    <property type="match status" value="1"/>
</dbReference>
<evidence type="ECO:0000256" key="5">
    <source>
        <dbReference type="ARBA" id="ARBA00022840"/>
    </source>
</evidence>
<evidence type="ECO:0000256" key="6">
    <source>
        <dbReference type="ARBA" id="ARBA00023125"/>
    </source>
</evidence>
<dbReference type="EC" id="3.6.4.-" evidence="9"/>
<comment type="domain">
    <text evidence="9">Has 3 domains, the large (RuvB-L) and small ATPase (RuvB-S) domains and the C-terminal head (RuvB-H) domain. The head domain binds DNA, while the ATPase domains jointly bind ATP, ADP or are empty depending on the state of the subunit in the translocation cycle. During a single DNA translocation step the structure of each domain remains the same, but their relative positions change.</text>
</comment>
<reference evidence="11 12" key="1">
    <citation type="submission" date="2014-01" db="EMBL/GenBank/DDBJ databases">
        <title>Genome sequencing of Thermotog hypogea.</title>
        <authorList>
            <person name="Zhang X."/>
            <person name="Alvare G."/>
            <person name="Fristensky B."/>
            <person name="Chen L."/>
            <person name="Suen T."/>
            <person name="Chen Q."/>
            <person name="Ma K."/>
        </authorList>
    </citation>
    <scope>NUCLEOTIDE SEQUENCE [LARGE SCALE GENOMIC DNA]</scope>
    <source>
        <strain evidence="11 12">DSM 11164</strain>
    </source>
</reference>
<protein>
    <recommendedName>
        <fullName evidence="9">Holliday junction branch migration complex subunit RuvB</fullName>
        <ecNumber evidence="9">3.6.4.-</ecNumber>
    </recommendedName>
</protein>
<dbReference type="RefSeq" id="WP_031503668.1">
    <property type="nucleotide sequence ID" value="NC_022795.1"/>
</dbReference>
<feature type="binding site" evidence="9">
    <location>
        <position position="7"/>
    </location>
    <ligand>
        <name>ATP</name>
        <dbReference type="ChEBI" id="CHEBI:30616"/>
    </ligand>
</feature>
<keyword evidence="6 9" id="KW-0238">DNA-binding</keyword>
<gene>
    <name evidence="9" type="primary">ruvB</name>
    <name evidence="11" type="ORF">AJ81_02180</name>
</gene>
<name>A0A0X1KPP5_9THEM</name>
<dbReference type="STRING" id="1123384.AJ81_02180"/>
<feature type="region of interest" description="Small ATPAse domain (RuvB-S)" evidence="9">
    <location>
        <begin position="172"/>
        <end position="242"/>
    </location>
</feature>
<evidence type="ECO:0000256" key="9">
    <source>
        <dbReference type="HAMAP-Rule" id="MF_00016"/>
    </source>
</evidence>
<dbReference type="InterPro" id="IPR041445">
    <property type="entry name" value="AAA_lid_4"/>
</dbReference>
<feature type="binding site" evidence="9">
    <location>
        <position position="56"/>
    </location>
    <ligand>
        <name>ATP</name>
        <dbReference type="ChEBI" id="CHEBI:30616"/>
    </ligand>
</feature>
<dbReference type="Gene3D" id="1.10.8.60">
    <property type="match status" value="1"/>
</dbReference>
<dbReference type="Pfam" id="PF17864">
    <property type="entry name" value="AAA_lid_4"/>
    <property type="match status" value="1"/>
</dbReference>
<comment type="catalytic activity">
    <reaction evidence="9">
        <text>ATP + H2O = ADP + phosphate + H(+)</text>
        <dbReference type="Rhea" id="RHEA:13065"/>
        <dbReference type="ChEBI" id="CHEBI:15377"/>
        <dbReference type="ChEBI" id="CHEBI:15378"/>
        <dbReference type="ChEBI" id="CHEBI:30616"/>
        <dbReference type="ChEBI" id="CHEBI:43474"/>
        <dbReference type="ChEBI" id="CHEBI:456216"/>
    </reaction>
</comment>
<feature type="binding site" evidence="9">
    <location>
        <position position="56"/>
    </location>
    <ligand>
        <name>Mg(2+)</name>
        <dbReference type="ChEBI" id="CHEBI:18420"/>
    </ligand>
</feature>
<feature type="binding site" evidence="9">
    <location>
        <position position="300"/>
    </location>
    <ligand>
        <name>DNA</name>
        <dbReference type="ChEBI" id="CHEBI:16991"/>
    </ligand>
</feature>
<evidence type="ECO:0000256" key="1">
    <source>
        <dbReference type="ARBA" id="ARBA00022490"/>
    </source>
</evidence>
<evidence type="ECO:0000313" key="11">
    <source>
        <dbReference type="EMBL" id="AJC73211.1"/>
    </source>
</evidence>
<dbReference type="CDD" id="cd00009">
    <property type="entry name" value="AAA"/>
    <property type="match status" value="1"/>
</dbReference>
<dbReference type="InterPro" id="IPR008824">
    <property type="entry name" value="RuvB-like_N"/>
</dbReference>
<comment type="function">
    <text evidence="9">The RuvA-RuvB-RuvC complex processes Holliday junction (HJ) DNA during genetic recombination and DNA repair, while the RuvA-RuvB complex plays an important role in the rescue of blocked DNA replication forks via replication fork reversal (RFR). RuvA specifically binds to HJ cruciform DNA, conferring on it an open structure. The RuvB hexamer acts as an ATP-dependent pump, pulling dsDNA into and through the RuvAB complex. RuvB forms 2 homohexamers on either side of HJ DNA bound by 1 or 2 RuvA tetramers; 4 subunits per hexamer contact DNA at a time. Coordinated motions by a converter formed by DNA-disengaged RuvB subunits stimulates ATP hydrolysis and nucleotide exchange. Immobilization of the converter enables RuvB to convert the ATP-contained energy into a lever motion, pulling 2 nucleotides of DNA out of the RuvA tetramer per ATP hydrolyzed, thus driving DNA branch migration. The RuvB motors rotate together with the DNA substrate, which together with the progressing nucleotide cycle form the mechanistic basis for DNA recombination by continuous HJ branch migration. Branch migration allows RuvC to scan DNA until it finds its consensus sequence, where it cleaves and resolves cruciform DNA.</text>
</comment>
<keyword evidence="2 9" id="KW-0547">Nucleotide-binding</keyword>
<keyword evidence="12" id="KW-1185">Reference proteome</keyword>
<dbReference type="InterPro" id="IPR036388">
    <property type="entry name" value="WH-like_DNA-bd_sf"/>
</dbReference>
<feature type="binding site" evidence="9">
    <location>
        <begin position="118"/>
        <end position="120"/>
    </location>
    <ligand>
        <name>ATP</name>
        <dbReference type="ChEBI" id="CHEBI:30616"/>
    </ligand>
</feature>
<keyword evidence="4 9" id="KW-0378">Hydrolase</keyword>